<protein>
    <recommendedName>
        <fullName evidence="3">EAL domain-containing protein</fullName>
    </recommendedName>
</protein>
<proteinExistence type="predicted"/>
<gene>
    <name evidence="1" type="ORF">G3574_03060</name>
</gene>
<dbReference type="AlphaFoldDB" id="A0A6B3SHA8"/>
<evidence type="ECO:0008006" key="3">
    <source>
        <dbReference type="Google" id="ProtNLM"/>
    </source>
</evidence>
<dbReference type="RefSeq" id="WP_163960552.1">
    <property type="nucleotide sequence ID" value="NZ_JAAIVB010000011.1"/>
</dbReference>
<keyword evidence="2" id="KW-1185">Reference proteome</keyword>
<reference evidence="1 2" key="1">
    <citation type="submission" date="2020-02" db="EMBL/GenBank/DDBJ databases">
        <authorList>
            <person name="Kim M.K."/>
        </authorList>
    </citation>
    <scope>NUCLEOTIDE SEQUENCE [LARGE SCALE GENOMIC DNA]</scope>
    <source>
        <strain evidence="1 2">17J57-3</strain>
    </source>
</reference>
<name>A0A6B3SHA8_9BURK</name>
<sequence>MGANYVQGFAFARSQQPDAILVAISVASFIKNALVIEVVNQIAAGGTFATPAKVINMQDMLIR</sequence>
<dbReference type="EMBL" id="JAAIVB010000011">
    <property type="protein sequence ID" value="NEX60048.1"/>
    <property type="molecule type" value="Genomic_DNA"/>
</dbReference>
<evidence type="ECO:0000313" key="1">
    <source>
        <dbReference type="EMBL" id="NEX60048.1"/>
    </source>
</evidence>
<accession>A0A6B3SHA8</accession>
<evidence type="ECO:0000313" key="2">
    <source>
        <dbReference type="Proteomes" id="UP000482155"/>
    </source>
</evidence>
<organism evidence="1 2">
    <name type="scientific">Noviherbaspirillum galbum</name>
    <dbReference type="NCBI Taxonomy" id="2709383"/>
    <lineage>
        <taxon>Bacteria</taxon>
        <taxon>Pseudomonadati</taxon>
        <taxon>Pseudomonadota</taxon>
        <taxon>Betaproteobacteria</taxon>
        <taxon>Burkholderiales</taxon>
        <taxon>Oxalobacteraceae</taxon>
        <taxon>Noviherbaspirillum</taxon>
    </lineage>
</organism>
<comment type="caution">
    <text evidence="1">The sequence shown here is derived from an EMBL/GenBank/DDBJ whole genome shotgun (WGS) entry which is preliminary data.</text>
</comment>
<dbReference type="Proteomes" id="UP000482155">
    <property type="component" value="Unassembled WGS sequence"/>
</dbReference>